<dbReference type="AlphaFoldDB" id="A0A075V196"/>
<gene>
    <name evidence="1" type="ORF">AJAP_28010</name>
</gene>
<name>A0A075V196_9PSEU</name>
<sequence>MTQFAPTTFPAPTLDALNDDTPYHELDIDTSLSVDYRDPVADNVARAGYAWVGVSEYANNKGMHEESAATAVSDLLADVRHLCDRLGLSFDELSQRGEMHYTEEIHGA</sequence>
<dbReference type="KEGG" id="aja:AJAP_28010"/>
<dbReference type="HOGENOM" id="CLU_2191453_0_0_11"/>
<evidence type="ECO:0000313" key="1">
    <source>
        <dbReference type="EMBL" id="AIG78441.1"/>
    </source>
</evidence>
<dbReference type="Proteomes" id="UP000028492">
    <property type="component" value="Chromosome"/>
</dbReference>
<protein>
    <submittedName>
        <fullName evidence="1">Uncharacterized protein</fullName>
    </submittedName>
</protein>
<keyword evidence="2" id="KW-1185">Reference proteome</keyword>
<dbReference type="EMBL" id="CP008953">
    <property type="protein sequence ID" value="AIG78441.1"/>
    <property type="molecule type" value="Genomic_DNA"/>
</dbReference>
<dbReference type="RefSeq" id="WP_038516683.1">
    <property type="nucleotide sequence ID" value="NZ_CP008953.1"/>
</dbReference>
<proteinExistence type="predicted"/>
<accession>A0A075V196</accession>
<evidence type="ECO:0000313" key="2">
    <source>
        <dbReference type="Proteomes" id="UP000028492"/>
    </source>
</evidence>
<dbReference type="STRING" id="208439.AJAP_28010"/>
<organism evidence="1 2">
    <name type="scientific">Amycolatopsis japonica</name>
    <dbReference type="NCBI Taxonomy" id="208439"/>
    <lineage>
        <taxon>Bacteria</taxon>
        <taxon>Bacillati</taxon>
        <taxon>Actinomycetota</taxon>
        <taxon>Actinomycetes</taxon>
        <taxon>Pseudonocardiales</taxon>
        <taxon>Pseudonocardiaceae</taxon>
        <taxon>Amycolatopsis</taxon>
        <taxon>Amycolatopsis japonica group</taxon>
    </lineage>
</organism>
<reference evidence="1 2" key="1">
    <citation type="journal article" date="2014" name="J. Biotechnol.">
        <title>Complete genome sequence of the actinobacterium Amycolatopsis japonica MG417-CF17(T) (=DSM 44213T) producing (S,S)-N,N'-ethylenediaminedisuccinic acid.</title>
        <authorList>
            <person name="Stegmann E."/>
            <person name="Albersmeier A."/>
            <person name="Spohn M."/>
            <person name="Gert H."/>
            <person name="Weber T."/>
            <person name="Wohlleben W."/>
            <person name="Kalinowski J."/>
            <person name="Ruckert C."/>
        </authorList>
    </citation>
    <scope>NUCLEOTIDE SEQUENCE [LARGE SCALE GENOMIC DNA]</scope>
    <source>
        <strain evidence="2">MG417-CF17 (DSM 44213)</strain>
    </source>
</reference>